<dbReference type="AlphaFoldDB" id="A0A0D2LJ05"/>
<feature type="compositionally biased region" description="Gly residues" evidence="7">
    <location>
        <begin position="192"/>
        <end position="204"/>
    </location>
</feature>
<feature type="compositionally biased region" description="Low complexity" evidence="7">
    <location>
        <begin position="440"/>
        <end position="455"/>
    </location>
</feature>
<evidence type="ECO:0000256" key="4">
    <source>
        <dbReference type="ARBA" id="ARBA00023212"/>
    </source>
</evidence>
<keyword evidence="10" id="KW-1185">Reference proteome</keyword>
<evidence type="ECO:0000313" key="9">
    <source>
        <dbReference type="EMBL" id="KIZ06439.1"/>
    </source>
</evidence>
<dbReference type="GO" id="GO:0051225">
    <property type="term" value="P:spindle assembly"/>
    <property type="evidence" value="ECO:0007669"/>
    <property type="project" value="TreeGrafter"/>
</dbReference>
<dbReference type="InterPro" id="IPR042241">
    <property type="entry name" value="GCP_C_sf"/>
</dbReference>
<dbReference type="STRING" id="145388.A0A0D2LJ05"/>
<sequence>MCGGELLHAPKAATPLPRFLFNAAVQPLLRRIRQWAFRPSHAAAAAFAAAAADSFGEPGPGVEAAAGAAAAAALPLRTGAAADALAGAWDKLQRGAPPCPGFLSRARRDLEEAGRQLQLLQLLGGAPAALARRLGALADAEARELRLILSSGLGPGKDAPRAQRPGADTGGHSGGRSGEDGGSDQLTLLLRGGSGRGGGGGGSDTGAPQGAESLDIGMSLELLGQIGEAVEEYGRLRAQEAEHLLGLMGRERGAAAAAEHAAVVARWHEKAAQQEAAREARLLEAAGRRARRAELLQQQRRAADERAQRPREARRAALAEERALLAADLRAERRRAEEELAQELARCSPAAAGRSPPGALAGPAAGAEAEAALVGVVGEEQGAAAAGSERAESPISVDDVMLQEAQEGQGDGAGGLAASDTGGEGGARPTADAASPPPEAAAAAGGARARRGAAAQSDPGQRAAGIVGPRPTWGAVKQPFAAAGAAARGQETVASILGGGGSAGTAVAPAPVPARRAGGIVRQRSSSAGGWPQLAAPPSRWGAAHNPFPAAGQLSAAQISVATVAQPAHVRQQPQQQQEAQPAGSIAVAGETASAVASLAAINAARSGAVMAAAEGQEGPAPASGRLVGGRRRPLGDAAPLPLVLEVAVTAPLAAQARLVTGACWRLLVSHWDLPAAIRSLAHLYFHGAGDLADFLAAGAEGMLSAGRAPPPAVAQAALEAAVHPDRRVLPASSADAGGLETDADAAAVRGLELGDSLVLTCQVPWPLSLVVAPSHLGQYADVFSALLRARRASLRLDALWRRLCTRGSEGEALNLGGGGDGAAAGAARVKRLRRWLHLAAHCARSWRAFAHEQLLCGTCEALARQLEAAPMSVAGMRAAHAGMLARALRACLLPPAPRDSDAAAAAEAEPPWLAPLAADVNGLVSCCWRLQALAAGALTAGEADGGGSVEPGGGWPQGGAADGGGDGGGGWERVEAVAAELEAQLGRARERLGAAAASDPTWQGLLARLG</sequence>
<evidence type="ECO:0000259" key="8">
    <source>
        <dbReference type="Pfam" id="PF04130"/>
    </source>
</evidence>
<organism evidence="9 10">
    <name type="scientific">Monoraphidium neglectum</name>
    <dbReference type="NCBI Taxonomy" id="145388"/>
    <lineage>
        <taxon>Eukaryota</taxon>
        <taxon>Viridiplantae</taxon>
        <taxon>Chlorophyta</taxon>
        <taxon>core chlorophytes</taxon>
        <taxon>Chlorophyceae</taxon>
        <taxon>CS clade</taxon>
        <taxon>Sphaeropleales</taxon>
        <taxon>Selenastraceae</taxon>
        <taxon>Monoraphidium</taxon>
    </lineage>
</organism>
<evidence type="ECO:0000256" key="7">
    <source>
        <dbReference type="SAM" id="MobiDB-lite"/>
    </source>
</evidence>
<dbReference type="GO" id="GO:0051321">
    <property type="term" value="P:meiotic cell cycle"/>
    <property type="evidence" value="ECO:0007669"/>
    <property type="project" value="TreeGrafter"/>
</dbReference>
<dbReference type="GO" id="GO:0043015">
    <property type="term" value="F:gamma-tubulin binding"/>
    <property type="evidence" value="ECO:0007669"/>
    <property type="project" value="InterPro"/>
</dbReference>
<dbReference type="GO" id="GO:0051011">
    <property type="term" value="F:microtubule minus-end binding"/>
    <property type="evidence" value="ECO:0007669"/>
    <property type="project" value="TreeGrafter"/>
</dbReference>
<feature type="region of interest" description="Disordered" evidence="7">
    <location>
        <begin position="151"/>
        <end position="212"/>
    </location>
</feature>
<dbReference type="Proteomes" id="UP000054498">
    <property type="component" value="Unassembled WGS sequence"/>
</dbReference>
<protein>
    <recommendedName>
        <fullName evidence="5">Gamma-tubulin complex component</fullName>
    </recommendedName>
</protein>
<accession>A0A0D2LJ05</accession>
<feature type="domain" description="Gamma tubulin complex component C-terminal" evidence="8">
    <location>
        <begin position="679"/>
        <end position="896"/>
    </location>
</feature>
<dbReference type="Pfam" id="PF04130">
    <property type="entry name" value="GCP_C_terminal"/>
    <property type="match status" value="1"/>
</dbReference>
<feature type="region of interest" description="Disordered" evidence="7">
    <location>
        <begin position="407"/>
        <end position="470"/>
    </location>
</feature>
<comment type="similarity">
    <text evidence="1 5">Belongs to the TUBGCP family.</text>
</comment>
<gene>
    <name evidence="9" type="ORF">MNEG_1517</name>
</gene>
<dbReference type="GO" id="GO:0000930">
    <property type="term" value="C:gamma-tubulin complex"/>
    <property type="evidence" value="ECO:0007669"/>
    <property type="project" value="TreeGrafter"/>
</dbReference>
<keyword evidence="4 5" id="KW-0206">Cytoskeleton</keyword>
<keyword evidence="2 5" id="KW-0963">Cytoplasm</keyword>
<dbReference type="GO" id="GO:0007020">
    <property type="term" value="P:microtubule nucleation"/>
    <property type="evidence" value="ECO:0007669"/>
    <property type="project" value="InterPro"/>
</dbReference>
<keyword evidence="3 5" id="KW-0493">Microtubule</keyword>
<dbReference type="GO" id="GO:0031122">
    <property type="term" value="P:cytoplasmic microtubule organization"/>
    <property type="evidence" value="ECO:0007669"/>
    <property type="project" value="TreeGrafter"/>
</dbReference>
<proteinExistence type="inferred from homology"/>
<evidence type="ECO:0000256" key="6">
    <source>
        <dbReference type="SAM" id="Coils"/>
    </source>
</evidence>
<dbReference type="EMBL" id="KK100372">
    <property type="protein sequence ID" value="KIZ06439.1"/>
    <property type="molecule type" value="Genomic_DNA"/>
</dbReference>
<dbReference type="GeneID" id="25732804"/>
<comment type="function">
    <text evidence="5">Component of the gamma-tubulin ring complex (gTuRC) which mediates microtubule nucleation.</text>
</comment>
<dbReference type="GO" id="GO:0005874">
    <property type="term" value="C:microtubule"/>
    <property type="evidence" value="ECO:0007669"/>
    <property type="project" value="UniProtKB-KW"/>
</dbReference>
<dbReference type="InterPro" id="IPR007259">
    <property type="entry name" value="GCP"/>
</dbReference>
<evidence type="ECO:0000256" key="5">
    <source>
        <dbReference type="RuleBase" id="RU363050"/>
    </source>
</evidence>
<dbReference type="Gene3D" id="1.20.120.1900">
    <property type="entry name" value="Gamma-tubulin complex, C-terminal domain"/>
    <property type="match status" value="1"/>
</dbReference>
<feature type="coiled-coil region" evidence="6">
    <location>
        <begin position="972"/>
        <end position="999"/>
    </location>
</feature>
<dbReference type="PANTHER" id="PTHR19302:SF59">
    <property type="entry name" value="HYPOTHETICAL GAMMA-TUBULIN COMPLEX"/>
    <property type="match status" value="1"/>
</dbReference>
<feature type="region of interest" description="Disordered" evidence="7">
    <location>
        <begin position="944"/>
        <end position="972"/>
    </location>
</feature>
<evidence type="ECO:0000256" key="3">
    <source>
        <dbReference type="ARBA" id="ARBA00022701"/>
    </source>
</evidence>
<dbReference type="KEGG" id="mng:MNEG_1517"/>
<feature type="region of interest" description="Disordered" evidence="7">
    <location>
        <begin position="519"/>
        <end position="539"/>
    </location>
</feature>
<dbReference type="OrthoDB" id="10691638at2759"/>
<dbReference type="RefSeq" id="XP_013905458.1">
    <property type="nucleotide sequence ID" value="XM_014050004.1"/>
</dbReference>
<dbReference type="GO" id="GO:0000922">
    <property type="term" value="C:spindle pole"/>
    <property type="evidence" value="ECO:0007669"/>
    <property type="project" value="InterPro"/>
</dbReference>
<dbReference type="GO" id="GO:0000278">
    <property type="term" value="P:mitotic cell cycle"/>
    <property type="evidence" value="ECO:0007669"/>
    <property type="project" value="TreeGrafter"/>
</dbReference>
<dbReference type="InterPro" id="IPR040457">
    <property type="entry name" value="GCP_C"/>
</dbReference>
<reference evidence="9 10" key="1">
    <citation type="journal article" date="2013" name="BMC Genomics">
        <title>Reconstruction of the lipid metabolism for the microalga Monoraphidium neglectum from its genome sequence reveals characteristics suitable for biofuel production.</title>
        <authorList>
            <person name="Bogen C."/>
            <person name="Al-Dilaimi A."/>
            <person name="Albersmeier A."/>
            <person name="Wichmann J."/>
            <person name="Grundmann M."/>
            <person name="Rupp O."/>
            <person name="Lauersen K.J."/>
            <person name="Blifernez-Klassen O."/>
            <person name="Kalinowski J."/>
            <person name="Goesmann A."/>
            <person name="Mussgnug J.H."/>
            <person name="Kruse O."/>
        </authorList>
    </citation>
    <scope>NUCLEOTIDE SEQUENCE [LARGE SCALE GENOMIC DNA]</scope>
    <source>
        <strain evidence="9 10">SAG 48.87</strain>
    </source>
</reference>
<feature type="coiled-coil region" evidence="6">
    <location>
        <begin position="319"/>
        <end position="346"/>
    </location>
</feature>
<comment type="subcellular location">
    <subcellularLocation>
        <location evidence="5">Cytoplasm</location>
        <location evidence="5">Cytoskeleton</location>
        <location evidence="5">Microtubule organizing center</location>
    </subcellularLocation>
</comment>
<keyword evidence="6" id="KW-0175">Coiled coil</keyword>
<dbReference type="PANTHER" id="PTHR19302">
    <property type="entry name" value="GAMMA TUBULIN COMPLEX PROTEIN"/>
    <property type="match status" value="1"/>
</dbReference>
<evidence type="ECO:0000256" key="1">
    <source>
        <dbReference type="ARBA" id="ARBA00010337"/>
    </source>
</evidence>
<evidence type="ECO:0000313" key="10">
    <source>
        <dbReference type="Proteomes" id="UP000054498"/>
    </source>
</evidence>
<evidence type="ECO:0000256" key="2">
    <source>
        <dbReference type="ARBA" id="ARBA00022490"/>
    </source>
</evidence>
<name>A0A0D2LJ05_9CHLO</name>